<dbReference type="Pfam" id="PF13518">
    <property type="entry name" value="HTH_28"/>
    <property type="match status" value="1"/>
</dbReference>
<dbReference type="RefSeq" id="WP_425438427.1">
    <property type="nucleotide sequence ID" value="NZ_FNCV01000001.1"/>
</dbReference>
<dbReference type="InterPro" id="IPR055247">
    <property type="entry name" value="InsJ-like_HTH"/>
</dbReference>
<organism evidence="2 3">
    <name type="scientific">Roseospirillum parvum</name>
    <dbReference type="NCBI Taxonomy" id="83401"/>
    <lineage>
        <taxon>Bacteria</taxon>
        <taxon>Pseudomonadati</taxon>
        <taxon>Pseudomonadota</taxon>
        <taxon>Alphaproteobacteria</taxon>
        <taxon>Rhodospirillales</taxon>
        <taxon>Rhodospirillaceae</taxon>
        <taxon>Roseospirillum</taxon>
    </lineage>
</organism>
<evidence type="ECO:0000313" key="3">
    <source>
        <dbReference type="Proteomes" id="UP000217076"/>
    </source>
</evidence>
<evidence type="ECO:0000313" key="2">
    <source>
        <dbReference type="EMBL" id="SDG38086.1"/>
    </source>
</evidence>
<proteinExistence type="predicted"/>
<sequence length="105" mass="11722">MGHSPISKKGSSRDAASKIARQRMSVLELAQELGNVAEACRQRGMDRTSFYEWKRRFQTQGLDGLKDLPRIHKSHPQTTPPEIVEKIKALANDETGNAHITPSGR</sequence>
<evidence type="ECO:0000259" key="1">
    <source>
        <dbReference type="Pfam" id="PF13518"/>
    </source>
</evidence>
<dbReference type="Gene3D" id="1.10.10.10">
    <property type="entry name" value="Winged helix-like DNA-binding domain superfamily/Winged helix DNA-binding domain"/>
    <property type="match status" value="1"/>
</dbReference>
<dbReference type="SUPFAM" id="SSF46689">
    <property type="entry name" value="Homeodomain-like"/>
    <property type="match status" value="1"/>
</dbReference>
<keyword evidence="3" id="KW-1185">Reference proteome</keyword>
<dbReference type="Proteomes" id="UP000217076">
    <property type="component" value="Unassembled WGS sequence"/>
</dbReference>
<dbReference type="InterPro" id="IPR036388">
    <property type="entry name" value="WH-like_DNA-bd_sf"/>
</dbReference>
<dbReference type="AlphaFoldDB" id="A0A1G7TRZ7"/>
<feature type="domain" description="Insertion element IS150 protein InsJ-like helix-turn-helix" evidence="1">
    <location>
        <begin position="22"/>
        <end position="70"/>
    </location>
</feature>
<reference evidence="3" key="1">
    <citation type="submission" date="2016-10" db="EMBL/GenBank/DDBJ databases">
        <authorList>
            <person name="Varghese N."/>
            <person name="Submissions S."/>
        </authorList>
    </citation>
    <scope>NUCLEOTIDE SEQUENCE [LARGE SCALE GENOMIC DNA]</scope>
    <source>
        <strain evidence="3">930I</strain>
    </source>
</reference>
<name>A0A1G7TRZ7_9PROT</name>
<accession>A0A1G7TRZ7</accession>
<protein>
    <submittedName>
        <fullName evidence="2">Helix-turn-helix domain-containing protein</fullName>
    </submittedName>
</protein>
<dbReference type="InterPro" id="IPR009057">
    <property type="entry name" value="Homeodomain-like_sf"/>
</dbReference>
<dbReference type="EMBL" id="FNCV01000001">
    <property type="protein sequence ID" value="SDG38086.1"/>
    <property type="molecule type" value="Genomic_DNA"/>
</dbReference>
<gene>
    <name evidence="2" type="ORF">SAMN05421742_10186</name>
</gene>